<dbReference type="Proteomes" id="UP001213623">
    <property type="component" value="Chromosome 7"/>
</dbReference>
<feature type="region of interest" description="Disordered" evidence="2">
    <location>
        <begin position="137"/>
        <end position="159"/>
    </location>
</feature>
<dbReference type="AlphaFoldDB" id="A0AAF0EQ99"/>
<evidence type="ECO:0000256" key="2">
    <source>
        <dbReference type="SAM" id="MobiDB-lite"/>
    </source>
</evidence>
<dbReference type="Pfam" id="PF04938">
    <property type="entry name" value="SIP1"/>
    <property type="match status" value="1"/>
</dbReference>
<dbReference type="Gene3D" id="1.20.58.1070">
    <property type="match status" value="1"/>
</dbReference>
<organism evidence="3 4">
    <name type="scientific">Malassezia nana</name>
    <dbReference type="NCBI Taxonomy" id="180528"/>
    <lineage>
        <taxon>Eukaryota</taxon>
        <taxon>Fungi</taxon>
        <taxon>Dikarya</taxon>
        <taxon>Basidiomycota</taxon>
        <taxon>Ustilaginomycotina</taxon>
        <taxon>Malasseziomycetes</taxon>
        <taxon>Malasseziales</taxon>
        <taxon>Malasseziaceae</taxon>
        <taxon>Malassezia</taxon>
    </lineage>
</organism>
<evidence type="ECO:0000256" key="1">
    <source>
        <dbReference type="ARBA" id="ARBA00025758"/>
    </source>
</evidence>
<proteinExistence type="inferred from homology"/>
<dbReference type="GO" id="GO:0000387">
    <property type="term" value="P:spliceosomal snRNP assembly"/>
    <property type="evidence" value="ECO:0007669"/>
    <property type="project" value="InterPro"/>
</dbReference>
<sequence length="312" mass="35292">MGTASRAPDFGQPILPVGDLPADGIPKSGEEYLAMVQHEASLQPRILSKAGLTQPYVSPAPPTQPQAMTASLMPTSAWCTVFLERMHRLHYSLRTPIPDRYVRLSIPRAQDETAWYVWVHGRDPPNEEERLDMLKRSKARDEAGTDTCDRATQDDDSEGEVSGILDVSYADVLEEFGYVFREPTFRLLQSLDTDDAMAVTKMFRKWIQHPQFTQQAGASMAIHPIHARWLFGILAQLDRRLSSDDIASLRTLARVCMKCIARLRDQMEYLYDENTNTLDAEMGAWMIITVIVGVWGQQDLWKEAQARVGVRP</sequence>
<dbReference type="PANTHER" id="PTHR12794:SF0">
    <property type="entry name" value="GEM-ASSOCIATED PROTEIN 2"/>
    <property type="match status" value="1"/>
</dbReference>
<evidence type="ECO:0000313" key="3">
    <source>
        <dbReference type="EMBL" id="WFD28683.1"/>
    </source>
</evidence>
<feature type="compositionally biased region" description="Basic and acidic residues" evidence="2">
    <location>
        <begin position="137"/>
        <end position="153"/>
    </location>
</feature>
<evidence type="ECO:0000313" key="4">
    <source>
        <dbReference type="Proteomes" id="UP001213623"/>
    </source>
</evidence>
<comment type="similarity">
    <text evidence="1">Belongs to the gemin-2 family.</text>
</comment>
<accession>A0AAF0EQ99</accession>
<keyword evidence="4" id="KW-1185">Reference proteome</keyword>
<evidence type="ECO:0008006" key="5">
    <source>
        <dbReference type="Google" id="ProtNLM"/>
    </source>
</evidence>
<reference evidence="3" key="1">
    <citation type="submission" date="2023-03" db="EMBL/GenBank/DDBJ databases">
        <title>Mating type loci evolution in Malassezia.</title>
        <authorList>
            <person name="Coelho M.A."/>
        </authorList>
    </citation>
    <scope>NUCLEOTIDE SEQUENCE</scope>
    <source>
        <strain evidence="3">CBS 9557</strain>
    </source>
</reference>
<dbReference type="GO" id="GO:0032797">
    <property type="term" value="C:SMN complex"/>
    <property type="evidence" value="ECO:0007669"/>
    <property type="project" value="TreeGrafter"/>
</dbReference>
<dbReference type="EMBL" id="CP119898">
    <property type="protein sequence ID" value="WFD28683.1"/>
    <property type="molecule type" value="Genomic_DNA"/>
</dbReference>
<name>A0AAF0EQ99_9BASI</name>
<dbReference type="GO" id="GO:0005634">
    <property type="term" value="C:nucleus"/>
    <property type="evidence" value="ECO:0007669"/>
    <property type="project" value="TreeGrafter"/>
</dbReference>
<dbReference type="PANTHER" id="PTHR12794">
    <property type="entry name" value="GEMIN2"/>
    <property type="match status" value="1"/>
</dbReference>
<dbReference type="InterPro" id="IPR035426">
    <property type="entry name" value="Gemin2/Brr1"/>
</dbReference>
<gene>
    <name evidence="3" type="ORF">MNAN1_003696</name>
</gene>
<protein>
    <recommendedName>
        <fullName evidence="5">Survival motor neuron interacting protein 1</fullName>
    </recommendedName>
</protein>